<dbReference type="EMBL" id="LUGG01000002">
    <property type="protein sequence ID" value="OBZ77779.1"/>
    <property type="molecule type" value="Genomic_DNA"/>
</dbReference>
<dbReference type="Pfam" id="PF00005">
    <property type="entry name" value="ABC_tran"/>
    <property type="match status" value="1"/>
</dbReference>
<keyword evidence="13" id="KW-1185">Reference proteome</keyword>
<dbReference type="GO" id="GO:0006635">
    <property type="term" value="P:fatty acid beta-oxidation"/>
    <property type="evidence" value="ECO:0007669"/>
    <property type="project" value="TreeGrafter"/>
</dbReference>
<dbReference type="GO" id="GO:0007031">
    <property type="term" value="P:peroxisome organization"/>
    <property type="evidence" value="ECO:0007669"/>
    <property type="project" value="TreeGrafter"/>
</dbReference>
<dbReference type="OrthoDB" id="422637at2759"/>
<evidence type="ECO:0000256" key="9">
    <source>
        <dbReference type="ARBA" id="ARBA00023136"/>
    </source>
</evidence>
<dbReference type="GO" id="GO:0005778">
    <property type="term" value="C:peroxisomal membrane"/>
    <property type="evidence" value="ECO:0007669"/>
    <property type="project" value="TreeGrafter"/>
</dbReference>
<feature type="transmembrane region" description="Helical" evidence="10">
    <location>
        <begin position="586"/>
        <end position="602"/>
    </location>
</feature>
<dbReference type="InterPro" id="IPR050835">
    <property type="entry name" value="ABC_transporter_sub-D"/>
</dbReference>
<feature type="transmembrane region" description="Helical" evidence="10">
    <location>
        <begin position="421"/>
        <end position="443"/>
    </location>
</feature>
<dbReference type="CDD" id="cd03223">
    <property type="entry name" value="ABCD_peroxisomal_ALDP"/>
    <property type="match status" value="1"/>
</dbReference>
<proteinExistence type="inferred from homology"/>
<dbReference type="Proteomes" id="UP000092993">
    <property type="component" value="Unassembled WGS sequence"/>
</dbReference>
<feature type="transmembrane region" description="Helical" evidence="10">
    <location>
        <begin position="162"/>
        <end position="185"/>
    </location>
</feature>
<dbReference type="GO" id="GO:0016887">
    <property type="term" value="F:ATP hydrolysis activity"/>
    <property type="evidence" value="ECO:0007669"/>
    <property type="project" value="InterPro"/>
</dbReference>
<comment type="caution">
    <text evidence="12">The sequence shown here is derived from an EMBL/GenBank/DDBJ whole genome shotgun (WGS) entry which is preliminary data.</text>
</comment>
<organism evidence="12 13">
    <name type="scientific">Grifola frondosa</name>
    <name type="common">Maitake</name>
    <name type="synonym">Polyporus frondosus</name>
    <dbReference type="NCBI Taxonomy" id="5627"/>
    <lineage>
        <taxon>Eukaryota</taxon>
        <taxon>Fungi</taxon>
        <taxon>Dikarya</taxon>
        <taxon>Basidiomycota</taxon>
        <taxon>Agaricomycotina</taxon>
        <taxon>Agaricomycetes</taxon>
        <taxon>Polyporales</taxon>
        <taxon>Grifolaceae</taxon>
        <taxon>Grifola</taxon>
    </lineage>
</organism>
<keyword evidence="5 10" id="KW-0812">Transmembrane</keyword>
<feature type="domain" description="ABC transporter" evidence="11">
    <location>
        <begin position="1171"/>
        <end position="1409"/>
    </location>
</feature>
<dbReference type="GO" id="GO:0035673">
    <property type="term" value="F:oligopeptide transmembrane transporter activity"/>
    <property type="evidence" value="ECO:0007669"/>
    <property type="project" value="InterPro"/>
</dbReference>
<keyword evidence="4" id="KW-0813">Transport</keyword>
<reference evidence="12 13" key="1">
    <citation type="submission" date="2016-03" db="EMBL/GenBank/DDBJ databases">
        <title>Whole genome sequencing of Grifola frondosa 9006-11.</title>
        <authorList>
            <person name="Min B."/>
            <person name="Park H."/>
            <person name="Kim J.-G."/>
            <person name="Cho H."/>
            <person name="Oh Y.-L."/>
            <person name="Kong W.-S."/>
            <person name="Choi I.-G."/>
        </authorList>
    </citation>
    <scope>NUCLEOTIDE SEQUENCE [LARGE SCALE GENOMIC DNA]</scope>
    <source>
        <strain evidence="12 13">9006-11</strain>
    </source>
</reference>
<evidence type="ECO:0000256" key="6">
    <source>
        <dbReference type="ARBA" id="ARBA00022741"/>
    </source>
</evidence>
<dbReference type="Gene3D" id="3.40.50.300">
    <property type="entry name" value="P-loop containing nucleotide triphosphate hydrolases"/>
    <property type="match status" value="1"/>
</dbReference>
<dbReference type="GO" id="GO:0015910">
    <property type="term" value="P:long-chain fatty acid import into peroxisome"/>
    <property type="evidence" value="ECO:0007669"/>
    <property type="project" value="TreeGrafter"/>
</dbReference>
<dbReference type="SUPFAM" id="SSF52540">
    <property type="entry name" value="P-loop containing nucleoside triphosphate hydrolases"/>
    <property type="match status" value="1"/>
</dbReference>
<evidence type="ECO:0000256" key="3">
    <source>
        <dbReference type="ARBA" id="ARBA00008807"/>
    </source>
</evidence>
<evidence type="ECO:0000256" key="8">
    <source>
        <dbReference type="ARBA" id="ARBA00022989"/>
    </source>
</evidence>
<comment type="subcellular location">
    <subcellularLocation>
        <location evidence="1">Membrane</location>
        <topology evidence="1">Multi-pass membrane protein</topology>
    </subcellularLocation>
</comment>
<feature type="transmembrane region" description="Helical" evidence="10">
    <location>
        <begin position="553"/>
        <end position="574"/>
    </location>
</feature>
<dbReference type="PANTHER" id="PTHR11384">
    <property type="entry name" value="ATP-BINDING CASSETTE, SUB-FAMILY D MEMBER"/>
    <property type="match status" value="1"/>
</dbReference>
<keyword evidence="6" id="KW-0547">Nucleotide-binding</keyword>
<comment type="similarity">
    <text evidence="3">Belongs to the oligopeptide OPT transporter family.</text>
</comment>
<evidence type="ECO:0000313" key="13">
    <source>
        <dbReference type="Proteomes" id="UP000092993"/>
    </source>
</evidence>
<evidence type="ECO:0000256" key="5">
    <source>
        <dbReference type="ARBA" id="ARBA00022692"/>
    </source>
</evidence>
<dbReference type="GO" id="GO:0042760">
    <property type="term" value="P:very long-chain fatty acid catabolic process"/>
    <property type="evidence" value="ECO:0007669"/>
    <property type="project" value="TreeGrafter"/>
</dbReference>
<dbReference type="Pfam" id="PF06472">
    <property type="entry name" value="ABC_membrane_2"/>
    <property type="match status" value="1"/>
</dbReference>
<dbReference type="InterPro" id="IPR003439">
    <property type="entry name" value="ABC_transporter-like_ATP-bd"/>
</dbReference>
<keyword evidence="8 10" id="KW-1133">Transmembrane helix</keyword>
<dbReference type="PROSITE" id="PS00211">
    <property type="entry name" value="ABC_TRANSPORTER_1"/>
    <property type="match status" value="1"/>
</dbReference>
<dbReference type="InterPro" id="IPR003593">
    <property type="entry name" value="AAA+_ATPase"/>
</dbReference>
<evidence type="ECO:0000256" key="4">
    <source>
        <dbReference type="ARBA" id="ARBA00022448"/>
    </source>
</evidence>
<dbReference type="InterPro" id="IPR017871">
    <property type="entry name" value="ABC_transporter-like_CS"/>
</dbReference>
<feature type="transmembrane region" description="Helical" evidence="10">
    <location>
        <begin position="276"/>
        <end position="296"/>
    </location>
</feature>
<protein>
    <submittedName>
        <fullName evidence="12">ATP-binding cassette sub-family D member 1</fullName>
    </submittedName>
</protein>
<evidence type="ECO:0000256" key="2">
    <source>
        <dbReference type="ARBA" id="ARBA00008575"/>
    </source>
</evidence>
<evidence type="ECO:0000259" key="11">
    <source>
        <dbReference type="PROSITE" id="PS50893"/>
    </source>
</evidence>
<keyword evidence="7 12" id="KW-0067">ATP-binding</keyword>
<evidence type="ECO:0000256" key="7">
    <source>
        <dbReference type="ARBA" id="ARBA00022840"/>
    </source>
</evidence>
<feature type="transmembrane region" description="Helical" evidence="10">
    <location>
        <begin position="77"/>
        <end position="96"/>
    </location>
</feature>
<keyword evidence="9 10" id="KW-0472">Membrane</keyword>
<dbReference type="InterPro" id="IPR004813">
    <property type="entry name" value="OPT"/>
</dbReference>
<feature type="transmembrane region" description="Helical" evidence="10">
    <location>
        <begin position="205"/>
        <end position="223"/>
    </location>
</feature>
<dbReference type="GO" id="GO:0005524">
    <property type="term" value="F:ATP binding"/>
    <property type="evidence" value="ECO:0007669"/>
    <property type="project" value="UniProtKB-KW"/>
</dbReference>
<accession>A0A1C7MMU3</accession>
<dbReference type="InterPro" id="IPR011527">
    <property type="entry name" value="ABC1_TM_dom"/>
</dbReference>
<evidence type="ECO:0000256" key="10">
    <source>
        <dbReference type="SAM" id="Phobius"/>
    </source>
</evidence>
<gene>
    <name evidence="12" type="primary">ABCD1</name>
    <name evidence="12" type="ORF">A0H81_02401</name>
</gene>
<dbReference type="PROSITE" id="PS50893">
    <property type="entry name" value="ABC_TRANSPORTER_2"/>
    <property type="match status" value="1"/>
</dbReference>
<feature type="transmembrane region" description="Helical" evidence="10">
    <location>
        <begin position="797"/>
        <end position="821"/>
    </location>
</feature>
<evidence type="ECO:0000256" key="1">
    <source>
        <dbReference type="ARBA" id="ARBA00004141"/>
    </source>
</evidence>
<dbReference type="GO" id="GO:0140359">
    <property type="term" value="F:ABC-type transporter activity"/>
    <property type="evidence" value="ECO:0007669"/>
    <property type="project" value="InterPro"/>
</dbReference>
<feature type="transmembrane region" description="Helical" evidence="10">
    <location>
        <begin position="455"/>
        <end position="475"/>
    </location>
</feature>
<dbReference type="STRING" id="5627.A0A1C7MMU3"/>
<evidence type="ECO:0000313" key="12">
    <source>
        <dbReference type="EMBL" id="OBZ77779.1"/>
    </source>
</evidence>
<dbReference type="InterPro" id="IPR027417">
    <property type="entry name" value="P-loop_NTPase"/>
</dbReference>
<name>A0A1C7MMU3_GRIFR</name>
<dbReference type="PANTHER" id="PTHR11384:SF67">
    <property type="entry name" value="ATP-BINDING CASSETTE SUB-FAMILY D MEMBER 1"/>
    <property type="match status" value="1"/>
</dbReference>
<dbReference type="GO" id="GO:0005324">
    <property type="term" value="F:long-chain fatty acid transmembrane transporter activity"/>
    <property type="evidence" value="ECO:0007669"/>
    <property type="project" value="TreeGrafter"/>
</dbReference>
<feature type="transmembrane region" description="Helical" evidence="10">
    <location>
        <begin position="354"/>
        <end position="373"/>
    </location>
</feature>
<feature type="transmembrane region" description="Helical" evidence="10">
    <location>
        <begin position="132"/>
        <end position="156"/>
    </location>
</feature>
<dbReference type="Pfam" id="PF03169">
    <property type="entry name" value="OPT"/>
    <property type="match status" value="1"/>
</dbReference>
<dbReference type="SMART" id="SM00382">
    <property type="entry name" value="AAA"/>
    <property type="match status" value="1"/>
</dbReference>
<sequence length="1436" mass="160695">MLETPQLKPEDTESSIEKTADYKSEVYLEKGHVAADVLSLSDEPEQVKVIEKAEDVAIEILSTEDNPDLPVLTFRTAFLGVGLSAFTSVLSTIYTFKPQRMFLGLPCYSDTFAWKLEILESCSYSPLRTHRIVIMASTASTVAVAMEVIAALDLFYNIKLNAAVAIFQIFASQMIGAFFPTYISVVNLLQSLHFGGALNQKRRRYFWLVFAGIFFWEWIPQYPFPLLTAISIMCLADNGRHAFVRNLFGAGSSNEGIGLFSFSTSWTLITQGSPLVWPWQTLGMAIGYVVPHRSLLHQYLQRKESRMDVSITLRLRRQYLQPNRYPHPQNTLDPSKLAGVGLPRYTATYVISQMCWNFSLGAAIVHVLLWNWADLKRGEYTVILSKLKPALMFGRYYSFWEDEISAEGWYWMSYTHGEVLMPWWSIIMFTAISCFIAICIGFVAATTGFQIQLKFAIQILAAFVHPGKPIAVMYVNLYGNSTAYQTLAMLQDLKLGSIFNYTMMVTIVDNNRAVLLDPVGTRVWSGWIIQGYNSSSVAMGALGKELFTFGKPYYLIAFAIFIGMAFPVPFWLVHRYSRPGSWISKAAAYINTPILSLYIGYLPYSVNGQWWSCFVIGLASQWWARSRRPAWFKKYNYLTSAALDGGSQIILFILSFAVFGASGNAVAFPNWWGNPANLSVDRSATLVLRGRLMAAPKSLLSRLKGASGKQCTTNEELAQALQQVYVDGPGRSKTLLVPYKDGISKVTISPTPPATIAENIKHFPIVPSSHKPNLDKTFLRQLHAILRIAFPSWRSKAALILLLHSFFLVLRTVLSVAVAKLDGRLVRDLVTADGKGFLKGLGLWFLLAIPSTYTNSMVSLSLLDFSPVVLRLVQIRHLQSKLSLNLRTRLTRYTDDLYLSSSPDLRYYRVVLESGLDDVDQYITSDIAAFCDALSGIYGNILKPSLDLLLFTSQLSRTLGVRGTVLLFLNYYVTAKILRSVTPAFGRLAAVEARLEGEYRAGMGRIGRESEEVAFYGGGLRERSILWRAYLRLIKHINSIYKIRIAYEWTEDFVIKYLWSAAGYCLISVPVFFTRRRNIGVQTHPNRLHEKSDNEVANRTETYISSRRLLLSLADAGGRLMYAYKDLLELAGLTTRLYTLLSTLHNLPPLPPISDATSSDVIEMKHVDVGIPSPSLASTPDDSSSELSSISSWVLVKDLSFALRAGEHLMVTGSNGVGKTAIARVLAGLWAAQGGGEVRRPLGKRGVFVIPQRSYMVTGSLLDQIIYPDSYPQFVASGKTEEDLMEILTAVNLAYLPGREGGWTTRKEWRDVLSGGEKQRMGMARVFYQKPKFAILDECTSAVSSDVEGRMYEHAKSLGITLITISLRPSLMRYHTQLLTITGDGTGRWTLKRIGTAEERMDIDREIVSLENKLADVASWEARVKELNGQLSVQVL</sequence>
<comment type="similarity">
    <text evidence="2">Belongs to the ABC transporter superfamily. ABCD family. Peroxisomal fatty acyl CoA transporter (TC 3.A.1.203) subfamily.</text>
</comment>